<accession>A0A6C0H138</accession>
<proteinExistence type="predicted"/>
<evidence type="ECO:0000313" key="1">
    <source>
        <dbReference type="EMBL" id="QHT74264.1"/>
    </source>
</evidence>
<name>A0A6C0H138_9ZZZZ</name>
<reference evidence="1" key="1">
    <citation type="journal article" date="2020" name="Nature">
        <title>Giant virus diversity and host interactions through global metagenomics.</title>
        <authorList>
            <person name="Schulz F."/>
            <person name="Roux S."/>
            <person name="Paez-Espino D."/>
            <person name="Jungbluth S."/>
            <person name="Walsh D.A."/>
            <person name="Denef V.J."/>
            <person name="McMahon K.D."/>
            <person name="Konstantinidis K.T."/>
            <person name="Eloe-Fadrosh E.A."/>
            <person name="Kyrpides N.C."/>
            <person name="Woyke T."/>
        </authorList>
    </citation>
    <scope>NUCLEOTIDE SEQUENCE</scope>
    <source>
        <strain evidence="1">GVMAG-M-3300023179-4</strain>
    </source>
</reference>
<organism evidence="1">
    <name type="scientific">viral metagenome</name>
    <dbReference type="NCBI Taxonomy" id="1070528"/>
    <lineage>
        <taxon>unclassified sequences</taxon>
        <taxon>metagenomes</taxon>
        <taxon>organismal metagenomes</taxon>
    </lineage>
</organism>
<protein>
    <submittedName>
        <fullName evidence="1">Uncharacterized protein</fullName>
    </submittedName>
</protein>
<dbReference type="AlphaFoldDB" id="A0A6C0H138"/>
<dbReference type="EMBL" id="MN739846">
    <property type="protein sequence ID" value="QHT74264.1"/>
    <property type="molecule type" value="Genomic_DNA"/>
</dbReference>
<sequence>MLLDNFYKEKYLIFLDIEFQNFQPKNQQEHHILEIGVLIFEKGKEDPILVEHINFPILSLKNMRLMGIEYSNVSEKTEKEMEDIQEKFIIKPELNDIIKKEKLIKYIPNKDIRNILKEAIKTNNSALIDADKDMIEKHAKKAMFLYFYNRLPNEYKKLLEKQHLLYKNDSQVKKRLVNPVEYLKKLNIYLEKGILIHKETTDLEAIRNASQYYKVPLFIKNRFDIAVFNNKLAQVAKSPNLHNSYLYLYDEKIKKNHNMLKYHDKLIEIINTKMPKFRPHNPLVDAFMTIFVYILMK</sequence>